<gene>
    <name evidence="5" type="ORF">HMPREF9708_00782</name>
</gene>
<dbReference type="NCBIfam" id="TIGR01575">
    <property type="entry name" value="rimI"/>
    <property type="match status" value="1"/>
</dbReference>
<dbReference type="EC" id="2.3.1.266" evidence="3"/>
<keyword evidence="2" id="KW-0012">Acyltransferase</keyword>
<feature type="domain" description="N-acetyltransferase" evidence="4">
    <location>
        <begin position="4"/>
        <end position="148"/>
    </location>
</feature>
<dbReference type="PROSITE" id="PS51186">
    <property type="entry name" value="GNAT"/>
    <property type="match status" value="1"/>
</dbReference>
<dbReference type="GO" id="GO:0008999">
    <property type="term" value="F:protein-N-terminal-alanine acetyltransferase activity"/>
    <property type="evidence" value="ECO:0007669"/>
    <property type="project" value="UniProtKB-EC"/>
</dbReference>
<keyword evidence="6" id="KW-1185">Reference proteome</keyword>
<dbReference type="HOGENOM" id="CLU_013985_23_3_9"/>
<comment type="similarity">
    <text evidence="3">Belongs to the acetyltransferase family. RimI subfamily.</text>
</comment>
<dbReference type="PATRIC" id="fig|883113.3.peg.780"/>
<evidence type="ECO:0000256" key="2">
    <source>
        <dbReference type="ARBA" id="ARBA00023315"/>
    </source>
</evidence>
<evidence type="ECO:0000256" key="3">
    <source>
        <dbReference type="RuleBase" id="RU363094"/>
    </source>
</evidence>
<dbReference type="OrthoDB" id="9794566at2"/>
<evidence type="ECO:0000256" key="1">
    <source>
        <dbReference type="ARBA" id="ARBA00022679"/>
    </source>
</evidence>
<dbReference type="Gene3D" id="3.40.630.30">
    <property type="match status" value="1"/>
</dbReference>
<keyword evidence="3" id="KW-0963">Cytoplasm</keyword>
<dbReference type="InterPro" id="IPR000182">
    <property type="entry name" value="GNAT_dom"/>
</dbReference>
<dbReference type="EMBL" id="AGEG01000009">
    <property type="protein sequence ID" value="EHR37221.1"/>
    <property type="molecule type" value="Genomic_DNA"/>
</dbReference>
<dbReference type="SUPFAM" id="SSF55729">
    <property type="entry name" value="Acyl-CoA N-acyltransferases (Nat)"/>
    <property type="match status" value="1"/>
</dbReference>
<reference evidence="5 6" key="1">
    <citation type="submission" date="2012-01" db="EMBL/GenBank/DDBJ databases">
        <title>The Genome Sequence of Facklamia languida CCUG 37842.</title>
        <authorList>
            <consortium name="The Broad Institute Genome Sequencing Platform"/>
            <person name="Earl A."/>
            <person name="Ward D."/>
            <person name="Feldgarden M."/>
            <person name="Gevers D."/>
            <person name="Huys G."/>
            <person name="Young S.K."/>
            <person name="Zeng Q."/>
            <person name="Gargeya S."/>
            <person name="Fitzgerald M."/>
            <person name="Haas B."/>
            <person name="Abouelleil A."/>
            <person name="Alvarado L."/>
            <person name="Arachchi H.M."/>
            <person name="Berlin A."/>
            <person name="Chapman S.B."/>
            <person name="Gearin G."/>
            <person name="Goldberg J."/>
            <person name="Griggs A."/>
            <person name="Gujja S."/>
            <person name="Hansen M."/>
            <person name="Heiman D."/>
            <person name="Howarth C."/>
            <person name="Larimer J."/>
            <person name="Lui A."/>
            <person name="MacDonald P.J.P."/>
            <person name="McCowen C."/>
            <person name="Montmayeur A."/>
            <person name="Murphy C."/>
            <person name="Neiman D."/>
            <person name="Pearson M."/>
            <person name="Priest M."/>
            <person name="Roberts A."/>
            <person name="Saif S."/>
            <person name="Shea T."/>
            <person name="Sisk P."/>
            <person name="Stolte C."/>
            <person name="Sykes S."/>
            <person name="Wortman J."/>
            <person name="Nusbaum C."/>
            <person name="Birren B."/>
        </authorList>
    </citation>
    <scope>NUCLEOTIDE SEQUENCE [LARGE SCALE GENOMIC DNA]</scope>
    <source>
        <strain evidence="5 6">CCUG 37842</strain>
    </source>
</reference>
<comment type="function">
    <text evidence="3">Acetylates the N-terminal alanine of ribosomal protein bS18.</text>
</comment>
<dbReference type="CDD" id="cd04301">
    <property type="entry name" value="NAT_SF"/>
    <property type="match status" value="1"/>
</dbReference>
<evidence type="ECO:0000313" key="6">
    <source>
        <dbReference type="Proteomes" id="UP000006190"/>
    </source>
</evidence>
<protein>
    <recommendedName>
        <fullName evidence="3">[Ribosomal protein bS18]-alanine N-acetyltransferase</fullName>
        <ecNumber evidence="3">2.3.1.266</ecNumber>
    </recommendedName>
</protein>
<dbReference type="eggNOG" id="COG0456">
    <property type="taxonomic scope" value="Bacteria"/>
</dbReference>
<keyword evidence="1 5" id="KW-0808">Transferase</keyword>
<dbReference type="Pfam" id="PF00583">
    <property type="entry name" value="Acetyltransf_1"/>
    <property type="match status" value="1"/>
</dbReference>
<dbReference type="STRING" id="883113.HMPREF9708_00782"/>
<comment type="caution">
    <text evidence="5">The sequence shown here is derived from an EMBL/GenBank/DDBJ whole genome shotgun (WGS) entry which is preliminary data.</text>
</comment>
<comment type="subcellular location">
    <subcellularLocation>
        <location evidence="3">Cytoplasm</location>
    </subcellularLocation>
</comment>
<dbReference type="RefSeq" id="WP_006308809.1">
    <property type="nucleotide sequence ID" value="NZ_JH601133.1"/>
</dbReference>
<name>H3NIU3_9LACT</name>
<dbReference type="InterPro" id="IPR006464">
    <property type="entry name" value="AcTrfase_RimI/Ard1"/>
</dbReference>
<dbReference type="GO" id="GO:0005737">
    <property type="term" value="C:cytoplasm"/>
    <property type="evidence" value="ECO:0007669"/>
    <property type="project" value="UniProtKB-SubCell"/>
</dbReference>
<evidence type="ECO:0000259" key="4">
    <source>
        <dbReference type="PROSITE" id="PS51186"/>
    </source>
</evidence>
<sequence>MIESVYYQAPEIPAVIEEAVCQSNQTFNWSLEASRADLMNPLTRLMVLQGAGQVYAYCGWHQVVDEATINYFWVAPACRRQGLGRQLLAAALKEMTHDAIKAVYLEVRASNQAALGLYDQLGFLPIGRRPQYYHAPSEDGILLQYQVEEGEK</sequence>
<comment type="catalytic activity">
    <reaction evidence="3">
        <text>N-terminal L-alanyl-[ribosomal protein bS18] + acetyl-CoA = N-terminal N(alpha)-acetyl-L-alanyl-[ribosomal protein bS18] + CoA + H(+)</text>
        <dbReference type="Rhea" id="RHEA:43756"/>
        <dbReference type="Rhea" id="RHEA-COMP:10676"/>
        <dbReference type="Rhea" id="RHEA-COMP:10677"/>
        <dbReference type="ChEBI" id="CHEBI:15378"/>
        <dbReference type="ChEBI" id="CHEBI:57287"/>
        <dbReference type="ChEBI" id="CHEBI:57288"/>
        <dbReference type="ChEBI" id="CHEBI:64718"/>
        <dbReference type="ChEBI" id="CHEBI:83683"/>
        <dbReference type="EC" id="2.3.1.266"/>
    </reaction>
</comment>
<dbReference type="InterPro" id="IPR050832">
    <property type="entry name" value="Bact_Acetyltransf"/>
</dbReference>
<evidence type="ECO:0000313" key="5">
    <source>
        <dbReference type="EMBL" id="EHR37221.1"/>
    </source>
</evidence>
<accession>H3NIU3</accession>
<organism evidence="5 6">
    <name type="scientific">Facklamia languida CCUG 37842</name>
    <dbReference type="NCBI Taxonomy" id="883113"/>
    <lineage>
        <taxon>Bacteria</taxon>
        <taxon>Bacillati</taxon>
        <taxon>Bacillota</taxon>
        <taxon>Bacilli</taxon>
        <taxon>Lactobacillales</taxon>
        <taxon>Aerococcaceae</taxon>
        <taxon>Facklamia</taxon>
    </lineage>
</organism>
<dbReference type="PANTHER" id="PTHR43877">
    <property type="entry name" value="AMINOALKYLPHOSPHONATE N-ACETYLTRANSFERASE-RELATED-RELATED"/>
    <property type="match status" value="1"/>
</dbReference>
<dbReference type="Proteomes" id="UP000006190">
    <property type="component" value="Unassembled WGS sequence"/>
</dbReference>
<proteinExistence type="inferred from homology"/>
<dbReference type="AlphaFoldDB" id="H3NIU3"/>
<dbReference type="InterPro" id="IPR016181">
    <property type="entry name" value="Acyl_CoA_acyltransferase"/>
</dbReference>